<keyword evidence="4 6" id="KW-0560">Oxidoreductase</keyword>
<accession>A0ABQ8G379</accession>
<proteinExistence type="inferred from homology"/>
<dbReference type="Gene3D" id="1.10.420.10">
    <property type="entry name" value="Peroxidase, domain 2"/>
    <property type="match status" value="1"/>
</dbReference>
<dbReference type="EC" id="1.11.1.-" evidence="6"/>
<dbReference type="PROSITE" id="PS50873">
    <property type="entry name" value="PEROXIDASE_4"/>
    <property type="match status" value="1"/>
</dbReference>
<feature type="domain" description="Plant heme peroxidase family profile" evidence="7">
    <location>
        <begin position="78"/>
        <end position="221"/>
    </location>
</feature>
<dbReference type="InterPro" id="IPR044831">
    <property type="entry name" value="Ccp1-like"/>
</dbReference>
<name>A0ABQ8G379_9PEZI</name>
<evidence type="ECO:0000313" key="8">
    <source>
        <dbReference type="EMBL" id="KAH7043330.1"/>
    </source>
</evidence>
<evidence type="ECO:0000259" key="7">
    <source>
        <dbReference type="PROSITE" id="PS50873"/>
    </source>
</evidence>
<dbReference type="PANTHER" id="PTHR31356">
    <property type="entry name" value="THYLAKOID LUMENAL 29 KDA PROTEIN, CHLOROPLASTIC-RELATED"/>
    <property type="match status" value="1"/>
</dbReference>
<keyword evidence="2 6" id="KW-0575">Peroxidase</keyword>
<evidence type="ECO:0000256" key="6">
    <source>
        <dbReference type="RuleBase" id="RU363051"/>
    </source>
</evidence>
<evidence type="ECO:0000256" key="5">
    <source>
        <dbReference type="ARBA" id="ARBA00023180"/>
    </source>
</evidence>
<dbReference type="PRINTS" id="PR00462">
    <property type="entry name" value="LIGNINASE"/>
</dbReference>
<keyword evidence="6" id="KW-0106">Calcium</keyword>
<keyword evidence="3" id="KW-0408">Iron</keyword>
<dbReference type="Pfam" id="PF00141">
    <property type="entry name" value="peroxidase"/>
    <property type="match status" value="1"/>
</dbReference>
<dbReference type="PRINTS" id="PR00458">
    <property type="entry name" value="PEROXIDASE"/>
</dbReference>
<evidence type="ECO:0000256" key="3">
    <source>
        <dbReference type="ARBA" id="ARBA00022617"/>
    </source>
</evidence>
<dbReference type="InterPro" id="IPR010255">
    <property type="entry name" value="Haem_peroxidase_sf"/>
</dbReference>
<reference evidence="8 9" key="1">
    <citation type="journal article" date="2021" name="Nat. Commun.">
        <title>Genetic determinants of endophytism in the Arabidopsis root mycobiome.</title>
        <authorList>
            <person name="Mesny F."/>
            <person name="Miyauchi S."/>
            <person name="Thiergart T."/>
            <person name="Pickel B."/>
            <person name="Atanasova L."/>
            <person name="Karlsson M."/>
            <person name="Huettel B."/>
            <person name="Barry K.W."/>
            <person name="Haridas S."/>
            <person name="Chen C."/>
            <person name="Bauer D."/>
            <person name="Andreopoulos W."/>
            <person name="Pangilinan J."/>
            <person name="LaButti K."/>
            <person name="Riley R."/>
            <person name="Lipzen A."/>
            <person name="Clum A."/>
            <person name="Drula E."/>
            <person name="Henrissat B."/>
            <person name="Kohler A."/>
            <person name="Grigoriev I.V."/>
            <person name="Martin F.M."/>
            <person name="Hacquard S."/>
        </authorList>
    </citation>
    <scope>NUCLEOTIDE SEQUENCE [LARGE SCALE GENOMIC DNA]</scope>
    <source>
        <strain evidence="8 9">MPI-SDFR-AT-0080</strain>
    </source>
</reference>
<dbReference type="SUPFAM" id="SSF48113">
    <property type="entry name" value="Heme-dependent peroxidases"/>
    <property type="match status" value="1"/>
</dbReference>
<dbReference type="InterPro" id="IPR002016">
    <property type="entry name" value="Haem_peroxidase"/>
</dbReference>
<evidence type="ECO:0000256" key="4">
    <source>
        <dbReference type="ARBA" id="ARBA00023002"/>
    </source>
</evidence>
<evidence type="ECO:0000313" key="9">
    <source>
        <dbReference type="Proteomes" id="UP000774617"/>
    </source>
</evidence>
<comment type="cofactor">
    <cofactor evidence="6">
        <name>Ca(2+)</name>
        <dbReference type="ChEBI" id="CHEBI:29108"/>
    </cofactor>
    <text evidence="6">Binds 2 calcium ions per subunit.</text>
</comment>
<comment type="similarity">
    <text evidence="1 6">Belongs to the peroxidase family. Ligninase subfamily.</text>
</comment>
<dbReference type="GO" id="GO:0004601">
    <property type="term" value="F:peroxidase activity"/>
    <property type="evidence" value="ECO:0007669"/>
    <property type="project" value="UniProtKB-KW"/>
</dbReference>
<evidence type="ECO:0000256" key="1">
    <source>
        <dbReference type="ARBA" id="ARBA00006089"/>
    </source>
</evidence>
<keyword evidence="5" id="KW-0325">Glycoprotein</keyword>
<dbReference type="Proteomes" id="UP000774617">
    <property type="component" value="Unassembled WGS sequence"/>
</dbReference>
<organism evidence="8 9">
    <name type="scientific">Macrophomina phaseolina</name>
    <dbReference type="NCBI Taxonomy" id="35725"/>
    <lineage>
        <taxon>Eukaryota</taxon>
        <taxon>Fungi</taxon>
        <taxon>Dikarya</taxon>
        <taxon>Ascomycota</taxon>
        <taxon>Pezizomycotina</taxon>
        <taxon>Dothideomycetes</taxon>
        <taxon>Dothideomycetes incertae sedis</taxon>
        <taxon>Botryosphaeriales</taxon>
        <taxon>Botryosphaeriaceae</taxon>
        <taxon>Macrophomina</taxon>
    </lineage>
</organism>
<dbReference type="EMBL" id="JAGTJR010000023">
    <property type="protein sequence ID" value="KAH7043330.1"/>
    <property type="molecule type" value="Genomic_DNA"/>
</dbReference>
<comment type="caution">
    <text evidence="8">The sequence shown here is derived from an EMBL/GenBank/DDBJ whole genome shotgun (WGS) entry which is preliminary data.</text>
</comment>
<dbReference type="InterPro" id="IPR001621">
    <property type="entry name" value="Ligninase"/>
</dbReference>
<gene>
    <name evidence="8" type="ORF">B0J12DRAFT_578920</name>
</gene>
<protein>
    <recommendedName>
        <fullName evidence="6">Peroxidase</fullName>
        <ecNumber evidence="6">1.11.1.-</ecNumber>
    </recommendedName>
</protein>
<evidence type="ECO:0000256" key="2">
    <source>
        <dbReference type="ARBA" id="ARBA00022559"/>
    </source>
</evidence>
<sequence length="340" mass="35906">MRTSSLFLASACGTSAYTLVSLDSLPSTLHDITSRTISSLDPRNLLSARKTPDCPAIWRTISADLTKSFLANGECTDLARAAIRYAFHDAGTFSLKLPTYAPASGGADGSLLLVDSEIQRPENNGLQAYNDFIKAKYSTYKSSGVGAADLIQFAGNHAVVTCPGGPTVKTLVGRGDSTTASPLNVMPPGFGAGSDHDSLLQLFQDKGFSAVDLAALIGAHTTSKNIAEAQIPVGAPQDSTPGRWDVKYYAETYAPPAGVSRFASDINLSDPTKAVGKEFQGFVNNQGKWTGKFADAMFRLSVLGIPPATYKNFADCTAALPKGTSAKRDIRSAPINDRAR</sequence>
<dbReference type="PANTHER" id="PTHR31356:SF66">
    <property type="entry name" value="CATALASE-PEROXIDASE"/>
    <property type="match status" value="1"/>
</dbReference>
<keyword evidence="6" id="KW-0479">Metal-binding</keyword>
<keyword evidence="9" id="KW-1185">Reference proteome</keyword>
<dbReference type="Gene3D" id="1.10.520.10">
    <property type="match status" value="1"/>
</dbReference>
<keyword evidence="3" id="KW-0349">Heme</keyword>